<dbReference type="PROSITE" id="PS50059">
    <property type="entry name" value="FKBP_PPIASE"/>
    <property type="match status" value="1"/>
</dbReference>
<gene>
    <name evidence="4" type="ORF">BQ4739_LOCUS14062</name>
    <name evidence="3" type="ORF">BQ4739_LOCUS8161</name>
</gene>
<dbReference type="STRING" id="3088.A0A383W8R6"/>
<dbReference type="GO" id="GO:0003755">
    <property type="term" value="F:peptidyl-prolyl cis-trans isomerase activity"/>
    <property type="evidence" value="ECO:0007669"/>
    <property type="project" value="UniProtKB-KW"/>
</dbReference>
<evidence type="ECO:0000259" key="2">
    <source>
        <dbReference type="PROSITE" id="PS50059"/>
    </source>
</evidence>
<dbReference type="InterPro" id="IPR046357">
    <property type="entry name" value="PPIase_dom_sf"/>
</dbReference>
<dbReference type="Pfam" id="PF00254">
    <property type="entry name" value="FKBP_C"/>
    <property type="match status" value="1"/>
</dbReference>
<dbReference type="EC" id="5.2.1.8" evidence="1"/>
<dbReference type="PROSITE" id="PS51318">
    <property type="entry name" value="TAT"/>
    <property type="match status" value="1"/>
</dbReference>
<dbReference type="PANTHER" id="PTHR47717">
    <property type="entry name" value="PEPTIDYL-PROLYL CIS-TRANS ISOMERASE FKBP19, CHLOROPLASTIC"/>
    <property type="match status" value="1"/>
</dbReference>
<dbReference type="AlphaFoldDB" id="A0A383W8R6"/>
<name>A0A383W8R6_TETOB</name>
<dbReference type="InterPro" id="IPR001179">
    <property type="entry name" value="PPIase_FKBP_dom"/>
</dbReference>
<dbReference type="EMBL" id="FNXT01000813">
    <property type="protein sequence ID" value="SZX67806.1"/>
    <property type="molecule type" value="Genomic_DNA"/>
</dbReference>
<evidence type="ECO:0000313" key="5">
    <source>
        <dbReference type="Proteomes" id="UP000256970"/>
    </source>
</evidence>
<reference evidence="4 5" key="1">
    <citation type="submission" date="2016-10" db="EMBL/GenBank/DDBJ databases">
        <authorList>
            <person name="Cai Z."/>
        </authorList>
    </citation>
    <scope>NUCLEOTIDE SEQUENCE [LARGE SCALE GENOMIC DNA]</scope>
</reference>
<comment type="catalytic activity">
    <reaction evidence="1">
        <text>[protein]-peptidylproline (omega=180) = [protein]-peptidylproline (omega=0)</text>
        <dbReference type="Rhea" id="RHEA:16237"/>
        <dbReference type="Rhea" id="RHEA-COMP:10747"/>
        <dbReference type="Rhea" id="RHEA-COMP:10748"/>
        <dbReference type="ChEBI" id="CHEBI:83833"/>
        <dbReference type="ChEBI" id="CHEBI:83834"/>
        <dbReference type="EC" id="5.2.1.8"/>
    </reaction>
</comment>
<dbReference type="GO" id="GO:0009507">
    <property type="term" value="C:chloroplast"/>
    <property type="evidence" value="ECO:0007669"/>
    <property type="project" value="TreeGrafter"/>
</dbReference>
<feature type="domain" description="PPIase FKBP-type" evidence="2">
    <location>
        <begin position="107"/>
        <end position="167"/>
    </location>
</feature>
<dbReference type="PANTHER" id="PTHR47717:SF1">
    <property type="entry name" value="PEPTIDYL-PROLYL CIS-TRANS ISOMERASE FKBP19, CHLOROPLASTIC"/>
    <property type="match status" value="1"/>
</dbReference>
<dbReference type="Gene3D" id="3.10.50.40">
    <property type="match status" value="1"/>
</dbReference>
<dbReference type="SUPFAM" id="SSF54534">
    <property type="entry name" value="FKBP-like"/>
    <property type="match status" value="1"/>
</dbReference>
<keyword evidence="1" id="KW-0413">Isomerase</keyword>
<dbReference type="EMBL" id="FNXT01001198">
    <property type="protein sequence ID" value="SZX73811.1"/>
    <property type="molecule type" value="Genomic_DNA"/>
</dbReference>
<dbReference type="GO" id="GO:0009579">
    <property type="term" value="C:thylakoid"/>
    <property type="evidence" value="ECO:0007669"/>
    <property type="project" value="TreeGrafter"/>
</dbReference>
<dbReference type="InterPro" id="IPR044208">
    <property type="entry name" value="FKBP19-like"/>
</dbReference>
<evidence type="ECO:0000256" key="1">
    <source>
        <dbReference type="PROSITE-ProRule" id="PRU00277"/>
    </source>
</evidence>
<evidence type="ECO:0000313" key="3">
    <source>
        <dbReference type="EMBL" id="SZX67806.1"/>
    </source>
</evidence>
<accession>A0A383W8R6</accession>
<sequence>MQLRAGQNCRAAVREAPKVSALQSIRPQQLRSHSIVQAASAPDTSFDSAAADDVSRRQLLAAAAAAAAVALSAATALPAQADDFTRTASGLLYLDVREGEGAAPRPGDVVVVHWSGYTKGYQGKRIDNTSVRDEPYEFVLGGDGAIKAFSEAVSTMKVGGIRRVEVPGDRPELAYPRDRSQRFTDELVSADGKIFKYRYGPQPVELGGQRALDFVLDNPTLQDFNRTLLFDIKLLTVRKAPR</sequence>
<organism evidence="4 5">
    <name type="scientific">Tetradesmus obliquus</name>
    <name type="common">Green alga</name>
    <name type="synonym">Acutodesmus obliquus</name>
    <dbReference type="NCBI Taxonomy" id="3088"/>
    <lineage>
        <taxon>Eukaryota</taxon>
        <taxon>Viridiplantae</taxon>
        <taxon>Chlorophyta</taxon>
        <taxon>core chlorophytes</taxon>
        <taxon>Chlorophyceae</taxon>
        <taxon>CS clade</taxon>
        <taxon>Sphaeropleales</taxon>
        <taxon>Scenedesmaceae</taxon>
        <taxon>Tetradesmus</taxon>
    </lineage>
</organism>
<keyword evidence="1" id="KW-0697">Rotamase</keyword>
<dbReference type="InterPro" id="IPR006311">
    <property type="entry name" value="TAT_signal"/>
</dbReference>
<keyword evidence="5" id="KW-1185">Reference proteome</keyword>
<dbReference type="Proteomes" id="UP000256970">
    <property type="component" value="Unassembled WGS sequence"/>
</dbReference>
<evidence type="ECO:0000313" key="4">
    <source>
        <dbReference type="EMBL" id="SZX73811.1"/>
    </source>
</evidence>
<protein>
    <recommendedName>
        <fullName evidence="1">peptidylprolyl isomerase</fullName>
        <ecNumber evidence="1">5.2.1.8</ecNumber>
    </recommendedName>
</protein>
<proteinExistence type="predicted"/>